<dbReference type="CDD" id="cd03445">
    <property type="entry name" value="Thioesterase_II_repeat2"/>
    <property type="match status" value="1"/>
</dbReference>
<accession>A0A2G5H848</accession>
<gene>
    <name evidence="3" type="ORF">CB0940_06833</name>
    <name evidence="4" type="ORF">RHO25_007384</name>
</gene>
<dbReference type="InterPro" id="IPR029069">
    <property type="entry name" value="HotDog_dom_sf"/>
</dbReference>
<dbReference type="GO" id="GO:0009062">
    <property type="term" value="P:fatty acid catabolic process"/>
    <property type="evidence" value="ECO:0007669"/>
    <property type="project" value="TreeGrafter"/>
</dbReference>
<dbReference type="PANTHER" id="PTHR11066:SF34">
    <property type="entry name" value="ACYL-COENZYME A THIOESTERASE 8"/>
    <property type="match status" value="1"/>
</dbReference>
<dbReference type="GO" id="GO:0047617">
    <property type="term" value="F:fatty acyl-CoA hydrolase activity"/>
    <property type="evidence" value="ECO:0007669"/>
    <property type="project" value="InterPro"/>
</dbReference>
<dbReference type="Gene3D" id="3.10.129.10">
    <property type="entry name" value="Hotdog Thioesterase"/>
    <property type="match status" value="2"/>
</dbReference>
<dbReference type="Pfam" id="PF13622">
    <property type="entry name" value="4HBT_3"/>
    <property type="match status" value="1"/>
</dbReference>
<evidence type="ECO:0000313" key="4">
    <source>
        <dbReference type="EMBL" id="WPB02748.1"/>
    </source>
</evidence>
<name>A0A2G5H848_CERBT</name>
<evidence type="ECO:0000313" key="5">
    <source>
        <dbReference type="Proteomes" id="UP000230605"/>
    </source>
</evidence>
<reference evidence="4 6" key="2">
    <citation type="submission" date="2023-09" db="EMBL/GenBank/DDBJ databases">
        <title>Complete-Gapless Cercospora beticola genome.</title>
        <authorList>
            <person name="Wyatt N.A."/>
            <person name="Spanner R.E."/>
            <person name="Bolton M.D."/>
        </authorList>
    </citation>
    <scope>NUCLEOTIDE SEQUENCE [LARGE SCALE GENOMIC DNA]</scope>
    <source>
        <strain evidence="4">Cb09-40</strain>
    </source>
</reference>
<feature type="domain" description="Acyl-CoA thioesterase-like C-terminal" evidence="2">
    <location>
        <begin position="156"/>
        <end position="294"/>
    </location>
</feature>
<dbReference type="GO" id="GO:0006637">
    <property type="term" value="P:acyl-CoA metabolic process"/>
    <property type="evidence" value="ECO:0007669"/>
    <property type="project" value="InterPro"/>
</dbReference>
<dbReference type="AlphaFoldDB" id="A0A2G5H848"/>
<dbReference type="EMBL" id="LKMD01000108">
    <property type="protein sequence ID" value="PIA88705.1"/>
    <property type="molecule type" value="Genomic_DNA"/>
</dbReference>
<dbReference type="Proteomes" id="UP001302367">
    <property type="component" value="Chromosome 5"/>
</dbReference>
<dbReference type="EMBL" id="CP134188">
    <property type="protein sequence ID" value="WPB02748.1"/>
    <property type="molecule type" value="Genomic_DNA"/>
</dbReference>
<keyword evidence="6" id="KW-1185">Reference proteome</keyword>
<dbReference type="PANTHER" id="PTHR11066">
    <property type="entry name" value="ACYL-COA THIOESTERASE"/>
    <property type="match status" value="1"/>
</dbReference>
<evidence type="ECO:0000313" key="6">
    <source>
        <dbReference type="Proteomes" id="UP001302367"/>
    </source>
</evidence>
<feature type="domain" description="Acyl-CoA thioesterase-like N-terminal HotDog" evidence="1">
    <location>
        <begin position="30"/>
        <end position="113"/>
    </location>
</feature>
<evidence type="ECO:0000259" key="1">
    <source>
        <dbReference type="Pfam" id="PF13622"/>
    </source>
</evidence>
<dbReference type="Pfam" id="PF20789">
    <property type="entry name" value="4HBT_3C"/>
    <property type="match status" value="1"/>
</dbReference>
<evidence type="ECO:0008006" key="7">
    <source>
        <dbReference type="Google" id="ProtNLM"/>
    </source>
</evidence>
<dbReference type="InterPro" id="IPR049449">
    <property type="entry name" value="TesB_ACOT8-like_N"/>
</dbReference>
<sequence>MAEMATPLNMESLLELQRVGQDIFVSAESPWLPPGAPSIYGGTVVAHCMLAAQATVPSGSLISSLHGAFVQGGKPNIPIYYTVEKLQSENKWSVCTVRAVQEEQCTFLATVNFRPEQRPRPLKPSSQDQAQVERYLGTVKGGGGAEICPYVCSELGAIPDDRGRNHETQVFQWMKTRHTIKSEQSPLHLAAIAYMSDNYFLPTATRVHGLRWERDPENLPPSLAIEGRSGDIIKMMVSLDHKIYFHHVSEPIRADEWLRSEMQSPWAGDGRALVSQKIFSGSGELIATVLQEGVLRLHEPKVARL</sequence>
<evidence type="ECO:0000259" key="2">
    <source>
        <dbReference type="Pfam" id="PF20789"/>
    </source>
</evidence>
<dbReference type="SUPFAM" id="SSF54637">
    <property type="entry name" value="Thioesterase/thiol ester dehydrase-isomerase"/>
    <property type="match status" value="2"/>
</dbReference>
<organism evidence="3 5">
    <name type="scientific">Cercospora beticola</name>
    <name type="common">Sugarbeet leaf spot fungus</name>
    <dbReference type="NCBI Taxonomy" id="122368"/>
    <lineage>
        <taxon>Eukaryota</taxon>
        <taxon>Fungi</taxon>
        <taxon>Dikarya</taxon>
        <taxon>Ascomycota</taxon>
        <taxon>Pezizomycotina</taxon>
        <taxon>Dothideomycetes</taxon>
        <taxon>Dothideomycetidae</taxon>
        <taxon>Mycosphaerellales</taxon>
        <taxon>Mycosphaerellaceae</taxon>
        <taxon>Cercospora</taxon>
    </lineage>
</organism>
<dbReference type="InterPro" id="IPR049450">
    <property type="entry name" value="ACOT8-like_C"/>
</dbReference>
<evidence type="ECO:0000313" key="3">
    <source>
        <dbReference type="EMBL" id="PIA88705.1"/>
    </source>
</evidence>
<dbReference type="InterPro" id="IPR003703">
    <property type="entry name" value="Acyl_CoA_thio"/>
</dbReference>
<dbReference type="OrthoDB" id="68328at2759"/>
<reference evidence="3 5" key="1">
    <citation type="submission" date="2015-10" db="EMBL/GenBank/DDBJ databases">
        <title>The cercosporin biosynthetic gene cluster was horizontally transferred to several fungal lineages and shown to be expanded in Cercospora beticola based on microsynteny with recipient genomes.</title>
        <authorList>
            <person name="De Jonge R."/>
            <person name="Ebert M.K."/>
            <person name="Suttle J.C."/>
            <person name="Jurick Ii W.M."/>
            <person name="Secor G.A."/>
            <person name="Thomma B.P."/>
            <person name="Van De Peer Y."/>
            <person name="Bolton M.D."/>
        </authorList>
    </citation>
    <scope>NUCLEOTIDE SEQUENCE [LARGE SCALE GENOMIC DNA]</scope>
    <source>
        <strain evidence="3 5">09-40</strain>
    </source>
</reference>
<proteinExistence type="predicted"/>
<dbReference type="Proteomes" id="UP000230605">
    <property type="component" value="Chromosome 5"/>
</dbReference>
<protein>
    <recommendedName>
        <fullName evidence="7">Acyl-coenzyme A thioesterase 8</fullName>
    </recommendedName>
</protein>
<dbReference type="GO" id="GO:0005782">
    <property type="term" value="C:peroxisomal matrix"/>
    <property type="evidence" value="ECO:0007669"/>
    <property type="project" value="UniProtKB-SubCell"/>
</dbReference>
<dbReference type="CDD" id="cd03444">
    <property type="entry name" value="Thioesterase_II_repeat1"/>
    <property type="match status" value="1"/>
</dbReference>